<name>A0A8H4VXL2_9HELO</name>
<proteinExistence type="predicted"/>
<keyword evidence="8" id="KW-1185">Reference proteome</keyword>
<evidence type="ECO:0000313" key="7">
    <source>
        <dbReference type="EMBL" id="KAF4625977.1"/>
    </source>
</evidence>
<reference evidence="7 8" key="1">
    <citation type="submission" date="2020-03" db="EMBL/GenBank/DDBJ databases">
        <title>Draft Genome Sequence of Cudoniella acicularis.</title>
        <authorList>
            <person name="Buettner E."/>
            <person name="Kellner H."/>
        </authorList>
    </citation>
    <scope>NUCLEOTIDE SEQUENCE [LARGE SCALE GENOMIC DNA]</scope>
    <source>
        <strain evidence="7 8">DSM 108380</strain>
    </source>
</reference>
<dbReference type="SUPFAM" id="SSF53474">
    <property type="entry name" value="alpha/beta-Hydrolases"/>
    <property type="match status" value="1"/>
</dbReference>
<dbReference type="AlphaFoldDB" id="A0A8H4VXL2"/>
<dbReference type="GO" id="GO:0016020">
    <property type="term" value="C:membrane"/>
    <property type="evidence" value="ECO:0007669"/>
    <property type="project" value="UniProtKB-SubCell"/>
</dbReference>
<dbReference type="PANTHER" id="PTHR48182">
    <property type="entry name" value="PROTEIN SERAC1"/>
    <property type="match status" value="1"/>
</dbReference>
<keyword evidence="5" id="KW-0496">Mitochondrion</keyword>
<dbReference type="GO" id="GO:0005739">
    <property type="term" value="C:mitochondrion"/>
    <property type="evidence" value="ECO:0007669"/>
    <property type="project" value="UniProtKB-SubCell"/>
</dbReference>
<dbReference type="PANTHER" id="PTHR48182:SF2">
    <property type="entry name" value="PROTEIN SERAC1"/>
    <property type="match status" value="1"/>
</dbReference>
<evidence type="ECO:0000256" key="1">
    <source>
        <dbReference type="ARBA" id="ARBA00004173"/>
    </source>
</evidence>
<dbReference type="InterPro" id="IPR052374">
    <property type="entry name" value="SERAC1"/>
</dbReference>
<dbReference type="EMBL" id="JAAMPI010001251">
    <property type="protein sequence ID" value="KAF4625977.1"/>
    <property type="molecule type" value="Genomic_DNA"/>
</dbReference>
<dbReference type="GO" id="GO:0005783">
    <property type="term" value="C:endoplasmic reticulum"/>
    <property type="evidence" value="ECO:0007669"/>
    <property type="project" value="UniProtKB-SubCell"/>
</dbReference>
<evidence type="ECO:0000256" key="2">
    <source>
        <dbReference type="ARBA" id="ARBA00004240"/>
    </source>
</evidence>
<gene>
    <name evidence="7" type="ORF">G7Y89_g12187</name>
</gene>
<keyword evidence="4" id="KW-0256">Endoplasmic reticulum</keyword>
<sequence length="701" mass="79046">MAKDIEQQIYGLRELYRPKSGPIQADIVAVHGLNGGALSTWTASNGKCWLGDPDFLPKYVPQSRVMTWGYNATVVGKTTSSERVMHHAHTLVASLCADREFERATDRPIIFVCHSLGGNLVKRALAYAESRTVTRNMRYGSINTCTYGILFFGTPHLGSSKAKLAHSLQRMVSLVPNGMIESSSSLLKSLEEESETLQNINDHFAPLMPKYQISFYWETEKTRLGGLTSDYIVEQDSAAPLMIANTERCGIEGDHRQMVKFEKNTDQGFKIAAGALMRYTEEAQMVVGARYARSEDLDFERRKFDALEILSNTRYHTINCMETNESCNSTEDHQLPTRLVDLGTTPIRLVQSSDLTTKSRYATLSHCWGSKHFHTLQEDNLEEFMSAIPEEKLTKTFQDAIYITCSLGLRESALMRSIYGGSTITIAAAGAIDGTKGCSQLHRQTGRAWALQERLLSPRTLHFSKTELFWECRTCDAFESFLEGSPEFEHQHMFHRDRKPISEIWHTIKAFEETGDQYLAGLWRKDIELQLFWCQQSPGTVLPAGKEPFGELVGDELRMSCSVMLAGVLKRIYGEEWDGMDFSYHEVEIDSSDNDKEKFRVYPDSDDLDGRTIYLLLVLENLGTDKYNKRNISGLVVLPTDSKKGEYSRAGFFDMSAFDEGHRKTQDRFLGLLELSGKAIAEARCIEVLEDPVGFGEDGGF</sequence>
<dbReference type="Proteomes" id="UP000566819">
    <property type="component" value="Unassembled WGS sequence"/>
</dbReference>
<dbReference type="InterPro" id="IPR029058">
    <property type="entry name" value="AB_hydrolase_fold"/>
</dbReference>
<protein>
    <recommendedName>
        <fullName evidence="9">DUF676 domain-containing protein</fullName>
    </recommendedName>
</protein>
<evidence type="ECO:0000256" key="3">
    <source>
        <dbReference type="ARBA" id="ARBA00004370"/>
    </source>
</evidence>
<evidence type="ECO:0000256" key="6">
    <source>
        <dbReference type="ARBA" id="ARBA00023136"/>
    </source>
</evidence>
<comment type="caution">
    <text evidence="7">The sequence shown here is derived from an EMBL/GenBank/DDBJ whole genome shotgun (WGS) entry which is preliminary data.</text>
</comment>
<comment type="subcellular location">
    <subcellularLocation>
        <location evidence="2">Endoplasmic reticulum</location>
    </subcellularLocation>
    <subcellularLocation>
        <location evidence="3">Membrane</location>
    </subcellularLocation>
    <subcellularLocation>
        <location evidence="1">Mitochondrion</location>
    </subcellularLocation>
</comment>
<evidence type="ECO:0008006" key="9">
    <source>
        <dbReference type="Google" id="ProtNLM"/>
    </source>
</evidence>
<evidence type="ECO:0000256" key="4">
    <source>
        <dbReference type="ARBA" id="ARBA00022824"/>
    </source>
</evidence>
<dbReference type="OrthoDB" id="5086500at2759"/>
<keyword evidence="6" id="KW-0472">Membrane</keyword>
<evidence type="ECO:0000256" key="5">
    <source>
        <dbReference type="ARBA" id="ARBA00023128"/>
    </source>
</evidence>
<accession>A0A8H4VXL2</accession>
<dbReference type="Gene3D" id="3.40.50.1820">
    <property type="entry name" value="alpha/beta hydrolase"/>
    <property type="match status" value="1"/>
</dbReference>
<evidence type="ECO:0000313" key="8">
    <source>
        <dbReference type="Proteomes" id="UP000566819"/>
    </source>
</evidence>
<organism evidence="7 8">
    <name type="scientific">Cudoniella acicularis</name>
    <dbReference type="NCBI Taxonomy" id="354080"/>
    <lineage>
        <taxon>Eukaryota</taxon>
        <taxon>Fungi</taxon>
        <taxon>Dikarya</taxon>
        <taxon>Ascomycota</taxon>
        <taxon>Pezizomycotina</taxon>
        <taxon>Leotiomycetes</taxon>
        <taxon>Helotiales</taxon>
        <taxon>Tricladiaceae</taxon>
        <taxon>Cudoniella</taxon>
    </lineage>
</organism>